<comment type="caution">
    <text evidence="3">The sequence shown here is derived from an EMBL/GenBank/DDBJ whole genome shotgun (WGS) entry which is preliminary data.</text>
</comment>
<evidence type="ECO:0000313" key="4">
    <source>
        <dbReference type="Proteomes" id="UP000608024"/>
    </source>
</evidence>
<dbReference type="InterPro" id="IPR001962">
    <property type="entry name" value="Asn_synthase"/>
</dbReference>
<keyword evidence="4" id="KW-1185">Reference proteome</keyword>
<evidence type="ECO:0000259" key="2">
    <source>
        <dbReference type="Pfam" id="PF00733"/>
    </source>
</evidence>
<dbReference type="AlphaFoldDB" id="A0A918ZG28"/>
<feature type="domain" description="Asparagine synthetase" evidence="2">
    <location>
        <begin position="248"/>
        <end position="366"/>
    </location>
</feature>
<dbReference type="SUPFAM" id="SSF52402">
    <property type="entry name" value="Adenine nucleotide alpha hydrolases-like"/>
    <property type="match status" value="1"/>
</dbReference>
<dbReference type="InterPro" id="IPR014729">
    <property type="entry name" value="Rossmann-like_a/b/a_fold"/>
</dbReference>
<accession>A0A918ZG28</accession>
<reference evidence="3" key="1">
    <citation type="journal article" date="2014" name="Int. J. Syst. Evol. Microbiol.">
        <title>Complete genome sequence of Corynebacterium casei LMG S-19264T (=DSM 44701T), isolated from a smear-ripened cheese.</title>
        <authorList>
            <consortium name="US DOE Joint Genome Institute (JGI-PGF)"/>
            <person name="Walter F."/>
            <person name="Albersmeier A."/>
            <person name="Kalinowski J."/>
            <person name="Ruckert C."/>
        </authorList>
    </citation>
    <scope>NUCLEOTIDE SEQUENCE</scope>
    <source>
        <strain evidence="3">JCM 4784</strain>
    </source>
</reference>
<dbReference type="GO" id="GO:0006529">
    <property type="term" value="P:asparagine biosynthetic process"/>
    <property type="evidence" value="ECO:0007669"/>
    <property type="project" value="InterPro"/>
</dbReference>
<dbReference type="Gene3D" id="3.40.50.620">
    <property type="entry name" value="HUPs"/>
    <property type="match status" value="1"/>
</dbReference>
<protein>
    <recommendedName>
        <fullName evidence="2">Asparagine synthetase domain-containing protein</fullName>
    </recommendedName>
</protein>
<dbReference type="Proteomes" id="UP000608024">
    <property type="component" value="Unassembled WGS sequence"/>
</dbReference>
<dbReference type="Pfam" id="PF00733">
    <property type="entry name" value="Asn_synthase"/>
    <property type="match status" value="1"/>
</dbReference>
<feature type="region of interest" description="Disordered" evidence="1">
    <location>
        <begin position="362"/>
        <end position="417"/>
    </location>
</feature>
<name>A0A918ZG28_9ACTN</name>
<organism evidence="3 4">
    <name type="scientific">Streptomyces longispororuber</name>
    <dbReference type="NCBI Taxonomy" id="68230"/>
    <lineage>
        <taxon>Bacteria</taxon>
        <taxon>Bacillati</taxon>
        <taxon>Actinomycetota</taxon>
        <taxon>Actinomycetes</taxon>
        <taxon>Kitasatosporales</taxon>
        <taxon>Streptomycetaceae</taxon>
        <taxon>Streptomyces</taxon>
    </lineage>
</organism>
<dbReference type="GO" id="GO:0004066">
    <property type="term" value="F:asparagine synthase (glutamine-hydrolyzing) activity"/>
    <property type="evidence" value="ECO:0007669"/>
    <property type="project" value="InterPro"/>
</dbReference>
<gene>
    <name evidence="3" type="ORF">GCM10018785_18970</name>
</gene>
<feature type="compositionally biased region" description="Pro residues" evidence="1">
    <location>
        <begin position="369"/>
        <end position="398"/>
    </location>
</feature>
<evidence type="ECO:0000313" key="3">
    <source>
        <dbReference type="EMBL" id="GHE49664.1"/>
    </source>
</evidence>
<sequence>MLRFRVRRDDLGRVWRPAAHGWSAGHSHITPFRHPALENVAFAGHGRFFLSVRERCAGAPRRPRAGDMSGAVPQGDTGAFVPAWDMALAAALAWPLSSVTVVIRAGGGGAPGGLTVHAGPWGTGSLYAVARREELHADWDPSRLYRLLGRDCLDPLRAAAFLAWSDTPYSRRTLLRDMWLLCAGSRGTWPVDDAPAQPLRVNYPPPVPLPRVGRVVPGGDVPGAFWRTLGASVRRWAGPGGAADAGRAACELSGGLDSSLVTACVATLTGRRPRTYGLTMPGAQQAGQRVRRAEVVDRFGAVDTTRALAADPLLPPGGARARARGVVPWEECYHEAVGALFATAAADGVRCLFTGFGGDELCGPHPDDGPPSPGDDGPPPPGNDSPPAPGDNSPPSPGDGPTSTAPAPGPDPVPEHLTGSAREMLLDARADPVSAFDPAPRGHVAESAVESVTSGSALYLRHGIWPVHPLCTPELARLCRRLPGRWRSGRTVQRDLLTRLGLRGVGRPCGTDDFSPAMTAALRGPSRPLLASLFAAPLLADTRLVDPGVLLSRYLAWADGGPGDAMEFYSAAVLELTLRSVEASGEGPSS</sequence>
<dbReference type="EMBL" id="BNBT01000019">
    <property type="protein sequence ID" value="GHE49664.1"/>
    <property type="molecule type" value="Genomic_DNA"/>
</dbReference>
<evidence type="ECO:0000256" key="1">
    <source>
        <dbReference type="SAM" id="MobiDB-lite"/>
    </source>
</evidence>
<proteinExistence type="predicted"/>
<reference evidence="3" key="2">
    <citation type="submission" date="2020-09" db="EMBL/GenBank/DDBJ databases">
        <authorList>
            <person name="Sun Q."/>
            <person name="Ohkuma M."/>
        </authorList>
    </citation>
    <scope>NUCLEOTIDE SEQUENCE</scope>
    <source>
        <strain evidence="3">JCM 4784</strain>
    </source>
</reference>